<evidence type="ECO:0000256" key="1">
    <source>
        <dbReference type="SAM" id="Phobius"/>
    </source>
</evidence>
<feature type="transmembrane region" description="Helical" evidence="1">
    <location>
        <begin position="146"/>
        <end position="167"/>
    </location>
</feature>
<feature type="transmembrane region" description="Helical" evidence="1">
    <location>
        <begin position="256"/>
        <end position="275"/>
    </location>
</feature>
<name>A0ABQ3X630_9ACTN</name>
<feature type="transmembrane region" description="Helical" evidence="1">
    <location>
        <begin position="230"/>
        <end position="249"/>
    </location>
</feature>
<keyword evidence="1" id="KW-1133">Transmembrane helix</keyword>
<keyword evidence="1" id="KW-0472">Membrane</keyword>
<reference evidence="2 3" key="1">
    <citation type="submission" date="2021-01" db="EMBL/GenBank/DDBJ databases">
        <title>Whole genome shotgun sequence of Actinoplanes couchii NBRC 106145.</title>
        <authorList>
            <person name="Komaki H."/>
            <person name="Tamura T."/>
        </authorList>
    </citation>
    <scope>NUCLEOTIDE SEQUENCE [LARGE SCALE GENOMIC DNA]</scope>
    <source>
        <strain evidence="2 3">NBRC 106145</strain>
    </source>
</reference>
<comment type="caution">
    <text evidence="2">The sequence shown here is derived from an EMBL/GenBank/DDBJ whole genome shotgun (WGS) entry which is preliminary data.</text>
</comment>
<feature type="transmembrane region" description="Helical" evidence="1">
    <location>
        <begin position="287"/>
        <end position="311"/>
    </location>
</feature>
<evidence type="ECO:0000313" key="3">
    <source>
        <dbReference type="Proteomes" id="UP000612282"/>
    </source>
</evidence>
<proteinExistence type="predicted"/>
<gene>
    <name evidence="2" type="ORF">Aco03nite_023550</name>
</gene>
<dbReference type="Proteomes" id="UP000612282">
    <property type="component" value="Unassembled WGS sequence"/>
</dbReference>
<protein>
    <submittedName>
        <fullName evidence="2">Uncharacterized protein</fullName>
    </submittedName>
</protein>
<evidence type="ECO:0000313" key="2">
    <source>
        <dbReference type="EMBL" id="GID53951.1"/>
    </source>
</evidence>
<dbReference type="RefSeq" id="WP_203795064.1">
    <property type="nucleotide sequence ID" value="NZ_BAAAQE010000088.1"/>
</dbReference>
<keyword evidence="1" id="KW-0812">Transmembrane</keyword>
<organism evidence="2 3">
    <name type="scientific">Actinoplanes couchii</name>
    <dbReference type="NCBI Taxonomy" id="403638"/>
    <lineage>
        <taxon>Bacteria</taxon>
        <taxon>Bacillati</taxon>
        <taxon>Actinomycetota</taxon>
        <taxon>Actinomycetes</taxon>
        <taxon>Micromonosporales</taxon>
        <taxon>Micromonosporaceae</taxon>
        <taxon>Actinoplanes</taxon>
    </lineage>
</organism>
<feature type="transmembrane region" description="Helical" evidence="1">
    <location>
        <begin position="173"/>
        <end position="192"/>
    </location>
</feature>
<feature type="transmembrane region" description="Helical" evidence="1">
    <location>
        <begin position="74"/>
        <end position="95"/>
    </location>
</feature>
<feature type="transmembrane region" description="Helical" evidence="1">
    <location>
        <begin position="204"/>
        <end position="224"/>
    </location>
</feature>
<accession>A0ABQ3X630</accession>
<dbReference type="EMBL" id="BOMG01000035">
    <property type="protein sequence ID" value="GID53951.1"/>
    <property type="molecule type" value="Genomic_DNA"/>
</dbReference>
<sequence>MTALEMRYRSLLRVYPVGHRAAYEEEMVAVLMSGAEPGRRFPAAADAVDLVRAGLSARLGRAFSSQRGTGWRDAASVAALFAALALAGAGFSRLVEGLGRMWRHGDLLEAHGVPGLLLADPAARSAIWLLVVVAALLGLRRVTSGLAVAGVLVQAGALAFWVDLAPWQSMRMIWMLVAAVLVVVLFRAASTGRPARAVLGGRGVVLVSAAALVMIGANVLSLAAPMLSSSVLTFQVPGLLLVAAALAAPSPARERIVVLGATVFAVQFVFITMWQSQMMFRTEITPALVSAVVTITLLSPVVAFALGLAGLRARERFALRRAGHVRAHE</sequence>
<keyword evidence="3" id="KW-1185">Reference proteome</keyword>
<feature type="transmembrane region" description="Helical" evidence="1">
    <location>
        <begin position="115"/>
        <end position="139"/>
    </location>
</feature>